<dbReference type="SUPFAM" id="SSF51905">
    <property type="entry name" value="FAD/NAD(P)-binding domain"/>
    <property type="match status" value="1"/>
</dbReference>
<gene>
    <name evidence="2" type="ORF">QFW80_08790</name>
</gene>
<protein>
    <submittedName>
        <fullName evidence="2">FAD-dependent oxidoreductase</fullName>
    </submittedName>
</protein>
<dbReference type="InterPro" id="IPR036188">
    <property type="entry name" value="FAD/NAD-bd_sf"/>
</dbReference>
<dbReference type="Gene3D" id="1.10.405.20">
    <property type="match status" value="1"/>
</dbReference>
<feature type="domain" description="Amine oxidase" evidence="1">
    <location>
        <begin position="12"/>
        <end position="298"/>
    </location>
</feature>
<dbReference type="RefSeq" id="WP_280601332.1">
    <property type="nucleotide sequence ID" value="NZ_JARXRN010000021.1"/>
</dbReference>
<organism evidence="2 3">
    <name type="scientific">Luteimonas rhizosphaericola</name>
    <dbReference type="NCBI Taxonomy" id="3042024"/>
    <lineage>
        <taxon>Bacteria</taxon>
        <taxon>Pseudomonadati</taxon>
        <taxon>Pseudomonadota</taxon>
        <taxon>Gammaproteobacteria</taxon>
        <taxon>Lysobacterales</taxon>
        <taxon>Lysobacteraceae</taxon>
        <taxon>Luteimonas</taxon>
    </lineage>
</organism>
<dbReference type="PANTHER" id="PTHR42923:SF17">
    <property type="entry name" value="AMINE OXIDASE DOMAIN-CONTAINING PROTEIN"/>
    <property type="match status" value="1"/>
</dbReference>
<comment type="caution">
    <text evidence="2">The sequence shown here is derived from an EMBL/GenBank/DDBJ whole genome shotgun (WGS) entry which is preliminary data.</text>
</comment>
<evidence type="ECO:0000313" key="3">
    <source>
        <dbReference type="Proteomes" id="UP001156831"/>
    </source>
</evidence>
<proteinExistence type="predicted"/>
<sequence>MSRRIAVVGSGIAGLASAWWLSQRHEVTLFERCDRLGGHTHTHDIELNGRAYAVDTGFIVFNALHYPLLTALFDELGVESQPTTMSFSVHDEASGLEYNATSLDTLFCQRRNLASPAFWRMLLDLRRFYREAPALLHGDDEGPTLGDYLARGGYGRLFVEHHLVPMACALWSSPVASVLDFPARYLVQFMANHQMLQVQGRAPWRVVRGGSSRYIDALRARWRVRVRTGDPVHAVHRGDDGVDVDSASGRHRFDDVVLACHSDQALALLPDADARERAVLGTIRYQANDVVLHTDERLLPRHRKAWAAWNAHVPAAPGAACTVSYWMNLLQGLQAPRPLVVTLNRSEAIRPDRVLRRMEYAHPVYDHAMVRAQARRHEIQGRRRTWFAGAYWGWGFHEDGIRSARELVDAYEAARLHEANPAVLDGVAA</sequence>
<evidence type="ECO:0000259" key="1">
    <source>
        <dbReference type="Pfam" id="PF01593"/>
    </source>
</evidence>
<dbReference type="InterPro" id="IPR002937">
    <property type="entry name" value="Amino_oxidase"/>
</dbReference>
<dbReference type="InterPro" id="IPR050464">
    <property type="entry name" value="Zeta_carotene_desat/Oxidored"/>
</dbReference>
<reference evidence="2 3" key="1">
    <citation type="submission" date="2023-04" db="EMBL/GenBank/DDBJ databases">
        <title>Luteimonas sp. M1R5S18.</title>
        <authorList>
            <person name="Sun J.-Q."/>
        </authorList>
    </citation>
    <scope>NUCLEOTIDE SEQUENCE [LARGE SCALE GENOMIC DNA]</scope>
    <source>
        <strain evidence="2 3">M1R5S18</strain>
    </source>
</reference>
<dbReference type="Gene3D" id="3.50.50.60">
    <property type="entry name" value="FAD/NAD(P)-binding domain"/>
    <property type="match status" value="1"/>
</dbReference>
<keyword evidence="3" id="KW-1185">Reference proteome</keyword>
<dbReference type="Gene3D" id="3.30.70.1990">
    <property type="match status" value="1"/>
</dbReference>
<name>A0ABT6JJJ9_9GAMM</name>
<dbReference type="Proteomes" id="UP001156831">
    <property type="component" value="Unassembled WGS sequence"/>
</dbReference>
<accession>A0ABT6JJJ9</accession>
<dbReference type="Pfam" id="PF01593">
    <property type="entry name" value="Amino_oxidase"/>
    <property type="match status" value="1"/>
</dbReference>
<dbReference type="PANTHER" id="PTHR42923">
    <property type="entry name" value="PROTOPORPHYRINOGEN OXIDASE"/>
    <property type="match status" value="1"/>
</dbReference>
<dbReference type="EMBL" id="JARXRN010000021">
    <property type="protein sequence ID" value="MDH5830608.1"/>
    <property type="molecule type" value="Genomic_DNA"/>
</dbReference>
<evidence type="ECO:0000313" key="2">
    <source>
        <dbReference type="EMBL" id="MDH5830608.1"/>
    </source>
</evidence>